<gene>
    <name evidence="5" type="ORF">HQ393_03600</name>
</gene>
<comment type="similarity">
    <text evidence="3">Belongs to the MoxR family.</text>
</comment>
<dbReference type="InterPro" id="IPR027417">
    <property type="entry name" value="P-loop_NTPase"/>
</dbReference>
<dbReference type="Gene3D" id="1.10.8.80">
    <property type="entry name" value="Magnesium chelatase subunit I, C-Terminal domain"/>
    <property type="match status" value="1"/>
</dbReference>
<keyword evidence="6" id="KW-1185">Reference proteome</keyword>
<evidence type="ECO:0000313" key="5">
    <source>
        <dbReference type="EMBL" id="QLG87413.1"/>
    </source>
</evidence>
<evidence type="ECO:0000313" key="6">
    <source>
        <dbReference type="Proteomes" id="UP000509597"/>
    </source>
</evidence>
<dbReference type="PIRSF" id="PIRSF002849">
    <property type="entry name" value="AAA_ATPase_chaperone_MoxR_prd"/>
    <property type="match status" value="1"/>
</dbReference>
<protein>
    <submittedName>
        <fullName evidence="5">MoxR family ATPase</fullName>
    </submittedName>
</protein>
<dbReference type="SMART" id="SM00382">
    <property type="entry name" value="AAA"/>
    <property type="match status" value="1"/>
</dbReference>
<dbReference type="Proteomes" id="UP000509597">
    <property type="component" value="Chromosome"/>
</dbReference>
<evidence type="ECO:0000256" key="3">
    <source>
        <dbReference type="ARBA" id="ARBA00061607"/>
    </source>
</evidence>
<dbReference type="PANTHER" id="PTHR42759">
    <property type="entry name" value="MOXR FAMILY PROTEIN"/>
    <property type="match status" value="1"/>
</dbReference>
<dbReference type="InterPro" id="IPR011703">
    <property type="entry name" value="ATPase_AAA-3"/>
</dbReference>
<evidence type="ECO:0000256" key="2">
    <source>
        <dbReference type="ARBA" id="ARBA00022840"/>
    </source>
</evidence>
<dbReference type="FunFam" id="3.40.50.300:FF:000640">
    <property type="entry name" value="MoxR family ATPase"/>
    <property type="match status" value="1"/>
</dbReference>
<reference evidence="5 6" key="1">
    <citation type="submission" date="2020-07" db="EMBL/GenBank/DDBJ databases">
        <title>Complete genome sequence of Chitinibacter sp. 2T18.</title>
        <authorList>
            <person name="Bae J.-W."/>
            <person name="Choi J.-W."/>
        </authorList>
    </citation>
    <scope>NUCLEOTIDE SEQUENCE [LARGE SCALE GENOMIC DNA]</scope>
    <source>
        <strain evidence="5 6">2T18</strain>
    </source>
</reference>
<dbReference type="Pfam" id="PF17863">
    <property type="entry name" value="AAA_lid_2"/>
    <property type="match status" value="1"/>
</dbReference>
<dbReference type="EMBL" id="CP058627">
    <property type="protein sequence ID" value="QLG87413.1"/>
    <property type="molecule type" value="Genomic_DNA"/>
</dbReference>
<organism evidence="5 6">
    <name type="scientific">Chitinibacter bivalviorum</name>
    <dbReference type="NCBI Taxonomy" id="2739434"/>
    <lineage>
        <taxon>Bacteria</taxon>
        <taxon>Pseudomonadati</taxon>
        <taxon>Pseudomonadota</taxon>
        <taxon>Betaproteobacteria</taxon>
        <taxon>Neisseriales</taxon>
        <taxon>Chitinibacteraceae</taxon>
        <taxon>Chitinibacter</taxon>
    </lineage>
</organism>
<dbReference type="CDD" id="cd00009">
    <property type="entry name" value="AAA"/>
    <property type="match status" value="1"/>
</dbReference>
<dbReference type="InterPro" id="IPR003593">
    <property type="entry name" value="AAA+_ATPase"/>
</dbReference>
<keyword evidence="2" id="KW-0067">ATP-binding</keyword>
<evidence type="ECO:0000256" key="1">
    <source>
        <dbReference type="ARBA" id="ARBA00022741"/>
    </source>
</evidence>
<feature type="domain" description="AAA+ ATPase" evidence="4">
    <location>
        <begin position="39"/>
        <end position="180"/>
    </location>
</feature>
<dbReference type="RefSeq" id="WP_179357496.1">
    <property type="nucleotide sequence ID" value="NZ_CP058627.1"/>
</dbReference>
<dbReference type="Pfam" id="PF07726">
    <property type="entry name" value="AAA_3"/>
    <property type="match status" value="1"/>
</dbReference>
<dbReference type="PANTHER" id="PTHR42759:SF5">
    <property type="entry name" value="METHANOL DEHYDROGENASE REGULATOR"/>
    <property type="match status" value="1"/>
</dbReference>
<dbReference type="SUPFAM" id="SSF52540">
    <property type="entry name" value="P-loop containing nucleoside triphosphate hydrolases"/>
    <property type="match status" value="1"/>
</dbReference>
<name>A0A7H9BFD3_9NEIS</name>
<sequence length="310" mass="34185">MTPQSRELMQRLHEVEQQLNQIILGKQSAMRLALIGILAQGHLLLEDVPGVGKTTMAHALATVLGLQFARVQFTSDLLPADLLGVSVYERNIEAFRFHPGPIFTQVLLADEINRATPKTQSALLEAMAEQQVTIDGETNVLPDPFFVIATQNPQAQIGTFELPESQLDRFLLRLELGYPDSKAERALLQGISRRDILAQLTPVLTPEALKAAQAQIKLVKLAEPLLDYIQALIAATREDQRFSCGLSPRAALGLVRACQASAWLEDRSMVIPEDVQRVFPALAGHRLILRQSGRSDPQIALQLMRSVAIP</sequence>
<evidence type="ECO:0000259" key="4">
    <source>
        <dbReference type="SMART" id="SM00382"/>
    </source>
</evidence>
<dbReference type="InterPro" id="IPR050764">
    <property type="entry name" value="CbbQ/NirQ/NorQ/GpvN"/>
</dbReference>
<dbReference type="Gene3D" id="3.40.50.300">
    <property type="entry name" value="P-loop containing nucleotide triphosphate hydrolases"/>
    <property type="match status" value="1"/>
</dbReference>
<keyword evidence="1" id="KW-0547">Nucleotide-binding</keyword>
<dbReference type="GO" id="GO:0016887">
    <property type="term" value="F:ATP hydrolysis activity"/>
    <property type="evidence" value="ECO:0007669"/>
    <property type="project" value="InterPro"/>
</dbReference>
<accession>A0A7H9BFD3</accession>
<proteinExistence type="inferred from homology"/>
<dbReference type="KEGG" id="chiz:HQ393_03600"/>
<dbReference type="InterPro" id="IPR041628">
    <property type="entry name" value="ChlI/MoxR_AAA_lid"/>
</dbReference>
<dbReference type="AlphaFoldDB" id="A0A7H9BFD3"/>
<dbReference type="GO" id="GO:0005524">
    <property type="term" value="F:ATP binding"/>
    <property type="evidence" value="ECO:0007669"/>
    <property type="project" value="UniProtKB-KW"/>
</dbReference>